<evidence type="ECO:0000313" key="4">
    <source>
        <dbReference type="Proteomes" id="UP000447434"/>
    </source>
</evidence>
<gene>
    <name evidence="3" type="ORF">Lalb_Chr08g0243341</name>
</gene>
<dbReference type="GO" id="GO:0003723">
    <property type="term" value="F:RNA binding"/>
    <property type="evidence" value="ECO:0007669"/>
    <property type="project" value="UniProtKB-UniRule"/>
</dbReference>
<dbReference type="CDD" id="cd00590">
    <property type="entry name" value="RRM_SF"/>
    <property type="match status" value="1"/>
</dbReference>
<comment type="caution">
    <text evidence="3">The sequence shown here is derived from an EMBL/GenBank/DDBJ whole genome shotgun (WGS) entry which is preliminary data.</text>
</comment>
<dbReference type="OrthoDB" id="1896853at2759"/>
<dbReference type="InterPro" id="IPR035979">
    <property type="entry name" value="RBD_domain_sf"/>
</dbReference>
<dbReference type="SUPFAM" id="SSF54928">
    <property type="entry name" value="RNA-binding domain, RBD"/>
    <property type="match status" value="1"/>
</dbReference>
<keyword evidence="1" id="KW-0694">RNA-binding</keyword>
<feature type="domain" description="RRM" evidence="2">
    <location>
        <begin position="9"/>
        <end position="92"/>
    </location>
</feature>
<evidence type="ECO:0000256" key="1">
    <source>
        <dbReference type="PROSITE-ProRule" id="PRU00176"/>
    </source>
</evidence>
<keyword evidence="4" id="KW-1185">Reference proteome</keyword>
<proteinExistence type="predicted"/>
<sequence>MKTAYEQGTLVLLENFDPSLTSVEVENIIWNGFNESCTAKVIQRTAFSSPHSGQAFVIFKKKDAAELVAKKLDNGCFLMSNGRPLFGSIGRPCFPEKKPIFYGHHVLDQHRTQMQREMKDAVSTSHCSQPNNIEYEMALEWCLLQERSDKAWSRLFKQQGEELRKVKAKMKSK</sequence>
<dbReference type="PROSITE" id="PS50102">
    <property type="entry name" value="RRM"/>
    <property type="match status" value="1"/>
</dbReference>
<reference evidence="4" key="1">
    <citation type="journal article" date="2020" name="Nat. Commun.">
        <title>Genome sequence of the cluster root forming white lupin.</title>
        <authorList>
            <person name="Hufnagel B."/>
            <person name="Marques A."/>
            <person name="Soriano A."/>
            <person name="Marques L."/>
            <person name="Divol F."/>
            <person name="Doumas P."/>
            <person name="Sallet E."/>
            <person name="Mancinotti D."/>
            <person name="Carrere S."/>
            <person name="Marande W."/>
            <person name="Arribat S."/>
            <person name="Keller J."/>
            <person name="Huneau C."/>
            <person name="Blein T."/>
            <person name="Aime D."/>
            <person name="Laguerre M."/>
            <person name="Taylor J."/>
            <person name="Schubert V."/>
            <person name="Nelson M."/>
            <person name="Geu-Flores F."/>
            <person name="Crespi M."/>
            <person name="Gallardo-Guerrero K."/>
            <person name="Delaux P.-M."/>
            <person name="Salse J."/>
            <person name="Berges H."/>
            <person name="Guyot R."/>
            <person name="Gouzy J."/>
            <person name="Peret B."/>
        </authorList>
    </citation>
    <scope>NUCLEOTIDE SEQUENCE [LARGE SCALE GENOMIC DNA]</scope>
    <source>
        <strain evidence="4">cv. Amiga</strain>
    </source>
</reference>
<dbReference type="PANTHER" id="PTHR47073:SF2">
    <property type="entry name" value="PROTEIN ANTI-SILENCING 1"/>
    <property type="match status" value="1"/>
</dbReference>
<dbReference type="PANTHER" id="PTHR47073">
    <property type="entry name" value="PROTEIN ANTI-SILENCING 1"/>
    <property type="match status" value="1"/>
</dbReference>
<name>A0A6A4Q6M9_LUPAL</name>
<organism evidence="3 4">
    <name type="scientific">Lupinus albus</name>
    <name type="common">White lupine</name>
    <name type="synonym">Lupinus termis</name>
    <dbReference type="NCBI Taxonomy" id="3870"/>
    <lineage>
        <taxon>Eukaryota</taxon>
        <taxon>Viridiplantae</taxon>
        <taxon>Streptophyta</taxon>
        <taxon>Embryophyta</taxon>
        <taxon>Tracheophyta</taxon>
        <taxon>Spermatophyta</taxon>
        <taxon>Magnoliopsida</taxon>
        <taxon>eudicotyledons</taxon>
        <taxon>Gunneridae</taxon>
        <taxon>Pentapetalae</taxon>
        <taxon>rosids</taxon>
        <taxon>fabids</taxon>
        <taxon>Fabales</taxon>
        <taxon>Fabaceae</taxon>
        <taxon>Papilionoideae</taxon>
        <taxon>50 kb inversion clade</taxon>
        <taxon>genistoids sensu lato</taxon>
        <taxon>core genistoids</taxon>
        <taxon>Genisteae</taxon>
        <taxon>Lupinus</taxon>
    </lineage>
</organism>
<accession>A0A6A4Q6M9</accession>
<dbReference type="EMBL" id="WOCE01000008">
    <property type="protein sequence ID" value="KAE9609166.1"/>
    <property type="molecule type" value="Genomic_DNA"/>
</dbReference>
<evidence type="ECO:0000259" key="2">
    <source>
        <dbReference type="PROSITE" id="PS50102"/>
    </source>
</evidence>
<dbReference type="AlphaFoldDB" id="A0A6A4Q6M9"/>
<dbReference type="InterPro" id="IPR000504">
    <property type="entry name" value="RRM_dom"/>
</dbReference>
<evidence type="ECO:0000313" key="3">
    <source>
        <dbReference type="EMBL" id="KAE9609166.1"/>
    </source>
</evidence>
<dbReference type="Proteomes" id="UP000447434">
    <property type="component" value="Chromosome 8"/>
</dbReference>
<protein>
    <submittedName>
        <fullName evidence="3">Putative RNA recognition motif domain-containing protein</fullName>
    </submittedName>
</protein>